<dbReference type="Proteomes" id="UP001152607">
    <property type="component" value="Unassembled WGS sequence"/>
</dbReference>
<evidence type="ECO:0000256" key="1">
    <source>
        <dbReference type="SAM" id="SignalP"/>
    </source>
</evidence>
<keyword evidence="3" id="KW-1185">Reference proteome</keyword>
<feature type="chain" id="PRO_5040739521" evidence="1">
    <location>
        <begin position="28"/>
        <end position="345"/>
    </location>
</feature>
<dbReference type="EMBL" id="CAOQHR010000005">
    <property type="protein sequence ID" value="CAI6334389.1"/>
    <property type="molecule type" value="Genomic_DNA"/>
</dbReference>
<evidence type="ECO:0000313" key="2">
    <source>
        <dbReference type="EMBL" id="CAI6334389.1"/>
    </source>
</evidence>
<name>A0A9W4UES7_9PLEO</name>
<protein>
    <submittedName>
        <fullName evidence="2">Uncharacterized protein</fullName>
    </submittedName>
</protein>
<evidence type="ECO:0000313" key="3">
    <source>
        <dbReference type="Proteomes" id="UP001152607"/>
    </source>
</evidence>
<gene>
    <name evidence="2" type="ORF">PDIGIT_LOCUS7446</name>
</gene>
<keyword evidence="1" id="KW-0732">Signal</keyword>
<sequence>MMPPKLYFLVPIVVLIYLLLPFHGGEPHSVLAEDMPGVGISLSVDNAVISLRKEDGSFEDVGRIEGDQEYVEMMWKLSSRDAKHPSPPYDTMEELWKDWPRQLRRRTRKALGLPASADVGLLSNMLKQLLDLPTDTPGLVLRELPVVISFPAMYGLSQEDIVDAASYLGVKTLYGQHIYQPRNMVAAFAGHGRGLCETYQDKEACRQEGLQMPVHETLFVEYTNNALLLNAQIMREAHDLGSHDTSVYADFSLGSQQRDGGDELPEAILLFLQRYYGTASPAPRKMLAIITGQDVGDEIVEAVKRAVQAFEFELDLLVSEPEYVTARGAAELAWRSLKLCESSEL</sequence>
<reference evidence="2" key="1">
    <citation type="submission" date="2023-01" db="EMBL/GenBank/DDBJ databases">
        <authorList>
            <person name="Van Ghelder C."/>
            <person name="Rancurel C."/>
        </authorList>
    </citation>
    <scope>NUCLEOTIDE SEQUENCE</scope>
    <source>
        <strain evidence="2">CNCM I-4278</strain>
    </source>
</reference>
<organism evidence="2 3">
    <name type="scientific">Periconia digitata</name>
    <dbReference type="NCBI Taxonomy" id="1303443"/>
    <lineage>
        <taxon>Eukaryota</taxon>
        <taxon>Fungi</taxon>
        <taxon>Dikarya</taxon>
        <taxon>Ascomycota</taxon>
        <taxon>Pezizomycotina</taxon>
        <taxon>Dothideomycetes</taxon>
        <taxon>Pleosporomycetidae</taxon>
        <taxon>Pleosporales</taxon>
        <taxon>Massarineae</taxon>
        <taxon>Periconiaceae</taxon>
        <taxon>Periconia</taxon>
    </lineage>
</organism>
<proteinExistence type="predicted"/>
<feature type="signal peptide" evidence="1">
    <location>
        <begin position="1"/>
        <end position="27"/>
    </location>
</feature>
<dbReference type="OrthoDB" id="3643156at2759"/>
<dbReference type="AlphaFoldDB" id="A0A9W4UES7"/>
<comment type="caution">
    <text evidence="2">The sequence shown here is derived from an EMBL/GenBank/DDBJ whole genome shotgun (WGS) entry which is preliminary data.</text>
</comment>
<accession>A0A9W4UES7</accession>